<reference evidence="1 2" key="1">
    <citation type="submission" date="2020-10" db="EMBL/GenBank/DDBJ databases">
        <title>Genome analysis of Massilia species.</title>
        <authorList>
            <person name="Jung D.-H."/>
        </authorList>
    </citation>
    <scope>NUCLEOTIDE SEQUENCE [LARGE SCALE GENOMIC DNA]</scope>
    <source>
        <strain evidence="2">sipir</strain>
    </source>
</reference>
<dbReference type="RefSeq" id="WP_243489941.1">
    <property type="nucleotide sequence ID" value="NZ_CP063361.1"/>
</dbReference>
<gene>
    <name evidence="1" type="ORF">INH39_25640</name>
</gene>
<proteinExistence type="predicted"/>
<evidence type="ECO:0000313" key="2">
    <source>
        <dbReference type="Proteomes" id="UP000831532"/>
    </source>
</evidence>
<dbReference type="EMBL" id="CP063361">
    <property type="protein sequence ID" value="UOD28795.1"/>
    <property type="molecule type" value="Genomic_DNA"/>
</dbReference>
<organism evidence="1 2">
    <name type="scientific">Massilia violaceinigra</name>
    <dbReference type="NCBI Taxonomy" id="2045208"/>
    <lineage>
        <taxon>Bacteria</taxon>
        <taxon>Pseudomonadati</taxon>
        <taxon>Pseudomonadota</taxon>
        <taxon>Betaproteobacteria</taxon>
        <taxon>Burkholderiales</taxon>
        <taxon>Oxalobacteraceae</taxon>
        <taxon>Telluria group</taxon>
        <taxon>Massilia</taxon>
    </lineage>
</organism>
<protein>
    <submittedName>
        <fullName evidence="1">Uncharacterized protein</fullName>
    </submittedName>
</protein>
<dbReference type="Proteomes" id="UP000831532">
    <property type="component" value="Chromosome"/>
</dbReference>
<name>A0ABY4A217_9BURK</name>
<accession>A0ABY4A217</accession>
<evidence type="ECO:0000313" key="1">
    <source>
        <dbReference type="EMBL" id="UOD28795.1"/>
    </source>
</evidence>
<sequence length="656" mass="68062">MGLAARYGIEGAGGTFDAFVGNPVRTLAAPILGNKPRADTGGALANVMGLPSPANAQERVVGDAARLVAGSAGILGAAGKVATMTSGTTQAVARSMAAAPVKQLASGGAAGAAGGYTRETGGNEGSQLIASLAAGVATPFAVGGAQRAAASIGNRLRPAGPPVPPQQQQIQIDIKINNALEQSGLKLGDLPAEVAKSIRQDVAKAYQISDDLSPEAVRRLADYRLTGATPTAAGLTLDPAIVTRQKNLAKVGINSKDPVAQQLGQTQNANNRQLTTGLNGLGASTADDAVAGGGKIMGALDARNARAKELIGQRYDAARAANGRSAELDPYAFTQRASDLLDDALLGGKLPADVRNLLNKAANGEMPLTVDVAEQFKTRIGDLQRGTIDMAERKALGLVRSALDDTPLLPGQQIGQEAIDAFGSARALNRKWMGIVDKTPALQAVRDGIEPDQFVQKFIVGSGGNANVMDVNMLRNSIKKSPEAMDAVREQITSFLKTRALNGAADEVGNFSQSAYNKALSQIGDRKLKLFFAPEQVAQMKAIGRVASYEQFQPTGAAVNNSNTASAGGAMLLDRIADLPFLSKIPFGQQMIAQPLQNISLGMQANRAMNVPLNIAGPAKAPAQLRARGLMLSPAALMGMEGEEDRQRRLLAAPPR</sequence>
<keyword evidence="2" id="KW-1185">Reference proteome</keyword>